<evidence type="ECO:0000313" key="2">
    <source>
        <dbReference type="Proteomes" id="UP001604277"/>
    </source>
</evidence>
<dbReference type="EMBL" id="JBFOLJ010000012">
    <property type="protein sequence ID" value="KAL2489261.1"/>
    <property type="molecule type" value="Genomic_DNA"/>
</dbReference>
<sequence length="122" mass="13852">MPVAVDRDFSATSKTATYRDSSFRHYIFWRFRKWNMDKWYGIMISGGRISMWFHQDDDGAESNGRKFFPFSTSVLDILLRVAFATDNGKVIEADEEGSETLAVNAGVVFPSIALARELKTAL</sequence>
<proteinExistence type="predicted"/>
<dbReference type="Proteomes" id="UP001604277">
    <property type="component" value="Unassembled WGS sequence"/>
</dbReference>
<protein>
    <submittedName>
        <fullName evidence="1">Uncharacterized protein</fullName>
    </submittedName>
</protein>
<organism evidence="1 2">
    <name type="scientific">Forsythia ovata</name>
    <dbReference type="NCBI Taxonomy" id="205694"/>
    <lineage>
        <taxon>Eukaryota</taxon>
        <taxon>Viridiplantae</taxon>
        <taxon>Streptophyta</taxon>
        <taxon>Embryophyta</taxon>
        <taxon>Tracheophyta</taxon>
        <taxon>Spermatophyta</taxon>
        <taxon>Magnoliopsida</taxon>
        <taxon>eudicotyledons</taxon>
        <taxon>Gunneridae</taxon>
        <taxon>Pentapetalae</taxon>
        <taxon>asterids</taxon>
        <taxon>lamiids</taxon>
        <taxon>Lamiales</taxon>
        <taxon>Oleaceae</taxon>
        <taxon>Forsythieae</taxon>
        <taxon>Forsythia</taxon>
    </lineage>
</organism>
<name>A0ABD1RLH6_9LAMI</name>
<dbReference type="AlphaFoldDB" id="A0ABD1RLH6"/>
<accession>A0ABD1RLH6</accession>
<evidence type="ECO:0000313" key="1">
    <source>
        <dbReference type="EMBL" id="KAL2489261.1"/>
    </source>
</evidence>
<comment type="caution">
    <text evidence="1">The sequence shown here is derived from an EMBL/GenBank/DDBJ whole genome shotgun (WGS) entry which is preliminary data.</text>
</comment>
<gene>
    <name evidence="1" type="ORF">Fot_42553</name>
</gene>
<keyword evidence="2" id="KW-1185">Reference proteome</keyword>
<reference evidence="2" key="1">
    <citation type="submission" date="2024-07" db="EMBL/GenBank/DDBJ databases">
        <title>Two chromosome-level genome assemblies of Korean endemic species Abeliophyllum distichum and Forsythia ovata (Oleaceae).</title>
        <authorList>
            <person name="Jang H."/>
        </authorList>
    </citation>
    <scope>NUCLEOTIDE SEQUENCE [LARGE SCALE GENOMIC DNA]</scope>
</reference>